<comment type="caution">
    <text evidence="4">The sequence shown here is derived from an EMBL/GenBank/DDBJ whole genome shotgun (WGS) entry which is preliminary data.</text>
</comment>
<accession>A0A9P5XH76</accession>
<dbReference type="Pfam" id="PF00096">
    <property type="entry name" value="zf-C2H2"/>
    <property type="match status" value="1"/>
</dbReference>
<sequence>MGEQPIFRDSSPLSNSTGFAPVADPSQSILFSVNPSDVFLRNPQAYSPSTSEHPTNSLEDICPDISKSPQAPNTLSYPFSTLSLDHDEASLSQNSSPFSDISSLSASDSGDSIFSRNPSAASSPLSSVSSFSDYQPSPTQQESRLSIPSEPTMESRYLQIWDDSTRPITRSARQELKDTRRQNRTSPFPTRQQRAAATEQNTPDQEPASADAPPSVVIVDENGKRRWPCACGKSFTRDSDRKRHSEESTSCPLVRGKKEQHMKKAIPQFACDLCGKQFSRSDSMDRHRKNPSACQGAPKAPRRQRKGKKSAKQEEDNDDDW</sequence>
<keyword evidence="1" id="KW-0479">Metal-binding</keyword>
<dbReference type="EMBL" id="MU151100">
    <property type="protein sequence ID" value="KAF9450660.1"/>
    <property type="molecule type" value="Genomic_DNA"/>
</dbReference>
<evidence type="ECO:0000256" key="2">
    <source>
        <dbReference type="SAM" id="MobiDB-lite"/>
    </source>
</evidence>
<evidence type="ECO:0000313" key="4">
    <source>
        <dbReference type="EMBL" id="KAF9450660.1"/>
    </source>
</evidence>
<dbReference type="OrthoDB" id="8922241at2759"/>
<name>A0A9P5XH76_9AGAR</name>
<dbReference type="SUPFAM" id="SSF57667">
    <property type="entry name" value="beta-beta-alpha zinc fingers"/>
    <property type="match status" value="1"/>
</dbReference>
<dbReference type="InterPro" id="IPR036236">
    <property type="entry name" value="Znf_C2H2_sf"/>
</dbReference>
<dbReference type="Gene3D" id="3.30.160.60">
    <property type="entry name" value="Classic Zinc Finger"/>
    <property type="match status" value="1"/>
</dbReference>
<organism evidence="4 5">
    <name type="scientific">Macrolepiota fuliginosa MF-IS2</name>
    <dbReference type="NCBI Taxonomy" id="1400762"/>
    <lineage>
        <taxon>Eukaryota</taxon>
        <taxon>Fungi</taxon>
        <taxon>Dikarya</taxon>
        <taxon>Basidiomycota</taxon>
        <taxon>Agaricomycotina</taxon>
        <taxon>Agaricomycetes</taxon>
        <taxon>Agaricomycetidae</taxon>
        <taxon>Agaricales</taxon>
        <taxon>Agaricineae</taxon>
        <taxon>Agaricaceae</taxon>
        <taxon>Macrolepiota</taxon>
    </lineage>
</organism>
<feature type="region of interest" description="Disordered" evidence="2">
    <location>
        <begin position="280"/>
        <end position="321"/>
    </location>
</feature>
<proteinExistence type="predicted"/>
<feature type="compositionally biased region" description="Polar residues" evidence="2">
    <location>
        <begin position="44"/>
        <end position="58"/>
    </location>
</feature>
<evidence type="ECO:0000313" key="5">
    <source>
        <dbReference type="Proteomes" id="UP000807342"/>
    </source>
</evidence>
<feature type="compositionally biased region" description="Polar residues" evidence="2">
    <location>
        <begin position="133"/>
        <end position="146"/>
    </location>
</feature>
<dbReference type="AlphaFoldDB" id="A0A9P5XH76"/>
<dbReference type="Proteomes" id="UP000807342">
    <property type="component" value="Unassembled WGS sequence"/>
</dbReference>
<feature type="compositionally biased region" description="Basic and acidic residues" evidence="2">
    <location>
        <begin position="172"/>
        <end position="181"/>
    </location>
</feature>
<feature type="compositionally biased region" description="Basic and acidic residues" evidence="2">
    <location>
        <begin position="235"/>
        <end position="247"/>
    </location>
</feature>
<dbReference type="PROSITE" id="PS50157">
    <property type="entry name" value="ZINC_FINGER_C2H2_2"/>
    <property type="match status" value="1"/>
</dbReference>
<keyword evidence="1" id="KW-0862">Zinc</keyword>
<feature type="compositionally biased region" description="Basic residues" evidence="2">
    <location>
        <begin position="300"/>
        <end position="310"/>
    </location>
</feature>
<feature type="region of interest" description="Disordered" evidence="2">
    <location>
        <begin position="41"/>
        <end position="260"/>
    </location>
</feature>
<evidence type="ECO:0000259" key="3">
    <source>
        <dbReference type="PROSITE" id="PS50157"/>
    </source>
</evidence>
<protein>
    <recommendedName>
        <fullName evidence="3">C2H2-type domain-containing protein</fullName>
    </recommendedName>
</protein>
<keyword evidence="5" id="KW-1185">Reference proteome</keyword>
<feature type="compositionally biased region" description="Polar residues" evidence="2">
    <location>
        <begin position="67"/>
        <end position="83"/>
    </location>
</feature>
<keyword evidence="1" id="KW-0863">Zinc-finger</keyword>
<reference evidence="4" key="1">
    <citation type="submission" date="2020-11" db="EMBL/GenBank/DDBJ databases">
        <authorList>
            <consortium name="DOE Joint Genome Institute"/>
            <person name="Ahrendt S."/>
            <person name="Riley R."/>
            <person name="Andreopoulos W."/>
            <person name="Labutti K."/>
            <person name="Pangilinan J."/>
            <person name="Ruiz-Duenas F.J."/>
            <person name="Barrasa J.M."/>
            <person name="Sanchez-Garcia M."/>
            <person name="Camarero S."/>
            <person name="Miyauchi S."/>
            <person name="Serrano A."/>
            <person name="Linde D."/>
            <person name="Babiker R."/>
            <person name="Drula E."/>
            <person name="Ayuso-Fernandez I."/>
            <person name="Pacheco R."/>
            <person name="Padilla G."/>
            <person name="Ferreira P."/>
            <person name="Barriuso J."/>
            <person name="Kellner H."/>
            <person name="Castanera R."/>
            <person name="Alfaro M."/>
            <person name="Ramirez L."/>
            <person name="Pisabarro A.G."/>
            <person name="Kuo A."/>
            <person name="Tritt A."/>
            <person name="Lipzen A."/>
            <person name="He G."/>
            <person name="Yan M."/>
            <person name="Ng V."/>
            <person name="Cullen D."/>
            <person name="Martin F."/>
            <person name="Rosso M.-N."/>
            <person name="Henrissat B."/>
            <person name="Hibbett D."/>
            <person name="Martinez A.T."/>
            <person name="Grigoriev I.V."/>
        </authorList>
    </citation>
    <scope>NUCLEOTIDE SEQUENCE</scope>
    <source>
        <strain evidence="4">MF-IS2</strain>
    </source>
</reference>
<gene>
    <name evidence="4" type="ORF">P691DRAFT_451498</name>
</gene>
<evidence type="ECO:0000256" key="1">
    <source>
        <dbReference type="PROSITE-ProRule" id="PRU00042"/>
    </source>
</evidence>
<dbReference type="GO" id="GO:0008270">
    <property type="term" value="F:zinc ion binding"/>
    <property type="evidence" value="ECO:0007669"/>
    <property type="project" value="UniProtKB-KW"/>
</dbReference>
<feature type="domain" description="C2H2-type" evidence="3">
    <location>
        <begin position="269"/>
        <end position="298"/>
    </location>
</feature>
<feature type="compositionally biased region" description="Low complexity" evidence="2">
    <location>
        <begin position="95"/>
        <end position="132"/>
    </location>
</feature>
<dbReference type="InterPro" id="IPR013087">
    <property type="entry name" value="Znf_C2H2_type"/>
</dbReference>
<feature type="region of interest" description="Disordered" evidence="2">
    <location>
        <begin position="1"/>
        <end position="20"/>
    </location>
</feature>
<feature type="compositionally biased region" description="Polar residues" evidence="2">
    <location>
        <begin position="184"/>
        <end position="204"/>
    </location>
</feature>